<proteinExistence type="predicted"/>
<dbReference type="AlphaFoldDB" id="A0AAV6UQC9"/>
<feature type="coiled-coil region" evidence="5">
    <location>
        <begin position="159"/>
        <end position="196"/>
    </location>
</feature>
<feature type="compositionally biased region" description="Low complexity" evidence="6">
    <location>
        <begin position="503"/>
        <end position="516"/>
    </location>
</feature>
<dbReference type="SUPFAM" id="SSF49599">
    <property type="entry name" value="TRAF domain-like"/>
    <property type="match status" value="1"/>
</dbReference>
<dbReference type="PROSITE" id="PS00518">
    <property type="entry name" value="ZF_RING_1"/>
    <property type="match status" value="1"/>
</dbReference>
<evidence type="ECO:0000256" key="3">
    <source>
        <dbReference type="ARBA" id="ARBA00022833"/>
    </source>
</evidence>
<keyword evidence="1" id="KW-0479">Metal-binding</keyword>
<dbReference type="InterPro" id="IPR013083">
    <property type="entry name" value="Znf_RING/FYVE/PHD"/>
</dbReference>
<comment type="caution">
    <text evidence="8">The sequence shown here is derived from an EMBL/GenBank/DDBJ whole genome shotgun (WGS) entry which is preliminary data.</text>
</comment>
<protein>
    <recommendedName>
        <fullName evidence="7">RING-type domain-containing protein</fullName>
    </recommendedName>
</protein>
<feature type="compositionally biased region" description="Acidic residues" evidence="6">
    <location>
        <begin position="539"/>
        <end position="553"/>
    </location>
</feature>
<name>A0AAV6UQC9_9ARAC</name>
<feature type="domain" description="RING-type" evidence="7">
    <location>
        <begin position="23"/>
        <end position="61"/>
    </location>
</feature>
<sequence length="553" mass="61545">MSPPSWAYQVESFDNPPDEELVCSVCHCVFCDPVHCPCNHVFCRACISKWLLRNRNCPICRKRTGLYSIQDVVPLIRNMINKLILRCHNLEKGCEEKFTLEACESHLKNSCFYELVKCKNKACKHMVLRKDMDEDCSHRYVKCKKCGLKVFLMNDPQKHDCLKELKQCLQEKMQIIKKKKQKIRELQSEVKTIKEIVSSDHSVTDSSVDSIGGTAFILSLNESSLSSGSSISSIPSFVSNSDNDSMSFWQNTSDILQEFQMPFNEAEADYSAGYTRASSPPESLPPPPSPEYPRASSPLESPLPAVGRSDASLEATLDVLSERDSPIRRPAKRRLPAALLDTSDEDEEVRELPSLPSPKRVWRLHRDDGGETSQGMYMNLTSEETPGSAVFDVAGPSSVPNTTFGDVDLRGLPRARRFLRSRRLGSPLCPPFFGSPVGDLPRAQVESPASTGRNGGGFLESTIAMLSTSNLESDPEWLPDEQPDQLGSTDYPALDLADVYRVSSEYSDSDSSSSSDSDSESGSEEPDLLSRIRNLFSSSDDEDDPDFQPSEDF</sequence>
<accession>A0AAV6UQC9</accession>
<reference evidence="8 9" key="1">
    <citation type="journal article" date="2022" name="Nat. Ecol. Evol.">
        <title>A masculinizing supergene underlies an exaggerated male reproductive morph in a spider.</title>
        <authorList>
            <person name="Hendrickx F."/>
            <person name="De Corte Z."/>
            <person name="Sonet G."/>
            <person name="Van Belleghem S.M."/>
            <person name="Kostlbacher S."/>
            <person name="Vangestel C."/>
        </authorList>
    </citation>
    <scope>NUCLEOTIDE SEQUENCE [LARGE SCALE GENOMIC DNA]</scope>
    <source>
        <strain evidence="8">W744_W776</strain>
    </source>
</reference>
<dbReference type="Gene3D" id="3.30.40.10">
    <property type="entry name" value="Zinc/RING finger domain, C3HC4 (zinc finger)"/>
    <property type="match status" value="1"/>
</dbReference>
<feature type="region of interest" description="Disordered" evidence="6">
    <location>
        <begin position="470"/>
        <end position="553"/>
    </location>
</feature>
<feature type="compositionally biased region" description="Acidic residues" evidence="6">
    <location>
        <begin position="517"/>
        <end position="527"/>
    </location>
</feature>
<dbReference type="EMBL" id="JAFNEN010000294">
    <property type="protein sequence ID" value="KAG8186682.1"/>
    <property type="molecule type" value="Genomic_DNA"/>
</dbReference>
<organism evidence="8 9">
    <name type="scientific">Oedothorax gibbosus</name>
    <dbReference type="NCBI Taxonomy" id="931172"/>
    <lineage>
        <taxon>Eukaryota</taxon>
        <taxon>Metazoa</taxon>
        <taxon>Ecdysozoa</taxon>
        <taxon>Arthropoda</taxon>
        <taxon>Chelicerata</taxon>
        <taxon>Arachnida</taxon>
        <taxon>Araneae</taxon>
        <taxon>Araneomorphae</taxon>
        <taxon>Entelegynae</taxon>
        <taxon>Araneoidea</taxon>
        <taxon>Linyphiidae</taxon>
        <taxon>Erigoninae</taxon>
        <taxon>Oedothorax</taxon>
    </lineage>
</organism>
<evidence type="ECO:0000259" key="7">
    <source>
        <dbReference type="PROSITE" id="PS50089"/>
    </source>
</evidence>
<evidence type="ECO:0000313" key="8">
    <source>
        <dbReference type="EMBL" id="KAG8186682.1"/>
    </source>
</evidence>
<dbReference type="Pfam" id="PF13639">
    <property type="entry name" value="zf-RING_2"/>
    <property type="match status" value="1"/>
</dbReference>
<feature type="region of interest" description="Disordered" evidence="6">
    <location>
        <begin position="271"/>
        <end position="306"/>
    </location>
</feature>
<dbReference type="PANTHER" id="PTHR10131:SF94">
    <property type="entry name" value="TNF RECEPTOR-ASSOCIATED FACTOR 4"/>
    <property type="match status" value="1"/>
</dbReference>
<dbReference type="PANTHER" id="PTHR10131">
    <property type="entry name" value="TNF RECEPTOR ASSOCIATED FACTOR"/>
    <property type="match status" value="1"/>
</dbReference>
<dbReference type="InterPro" id="IPR001841">
    <property type="entry name" value="Znf_RING"/>
</dbReference>
<evidence type="ECO:0000313" key="9">
    <source>
        <dbReference type="Proteomes" id="UP000827092"/>
    </source>
</evidence>
<dbReference type="SMART" id="SM00184">
    <property type="entry name" value="RING"/>
    <property type="match status" value="1"/>
</dbReference>
<dbReference type="GO" id="GO:0008270">
    <property type="term" value="F:zinc ion binding"/>
    <property type="evidence" value="ECO:0007669"/>
    <property type="project" value="UniProtKB-KW"/>
</dbReference>
<evidence type="ECO:0000256" key="5">
    <source>
        <dbReference type="SAM" id="Coils"/>
    </source>
</evidence>
<keyword evidence="3" id="KW-0862">Zinc</keyword>
<keyword evidence="9" id="KW-1185">Reference proteome</keyword>
<keyword evidence="2 4" id="KW-0863">Zinc-finger</keyword>
<dbReference type="SUPFAM" id="SSF57850">
    <property type="entry name" value="RING/U-box"/>
    <property type="match status" value="1"/>
</dbReference>
<evidence type="ECO:0000256" key="2">
    <source>
        <dbReference type="ARBA" id="ARBA00022771"/>
    </source>
</evidence>
<feature type="region of interest" description="Disordered" evidence="6">
    <location>
        <begin position="438"/>
        <end position="458"/>
    </location>
</feature>
<evidence type="ECO:0000256" key="1">
    <source>
        <dbReference type="ARBA" id="ARBA00022723"/>
    </source>
</evidence>
<evidence type="ECO:0000256" key="6">
    <source>
        <dbReference type="SAM" id="MobiDB-lite"/>
    </source>
</evidence>
<keyword evidence="5" id="KW-0175">Coiled coil</keyword>
<evidence type="ECO:0000256" key="4">
    <source>
        <dbReference type="PROSITE-ProRule" id="PRU00175"/>
    </source>
</evidence>
<dbReference type="Proteomes" id="UP000827092">
    <property type="component" value="Unassembled WGS sequence"/>
</dbReference>
<feature type="compositionally biased region" description="Acidic residues" evidence="6">
    <location>
        <begin position="473"/>
        <end position="483"/>
    </location>
</feature>
<dbReference type="InterPro" id="IPR017907">
    <property type="entry name" value="Znf_RING_CS"/>
</dbReference>
<gene>
    <name evidence="8" type="ORF">JTE90_014756</name>
</gene>
<dbReference type="PROSITE" id="PS50089">
    <property type="entry name" value="ZF_RING_2"/>
    <property type="match status" value="1"/>
</dbReference>
<feature type="compositionally biased region" description="Pro residues" evidence="6">
    <location>
        <begin position="282"/>
        <end position="291"/>
    </location>
</feature>